<feature type="domain" description="eCIS core" evidence="2">
    <location>
        <begin position="53"/>
        <end position="118"/>
    </location>
</feature>
<name>A0AAP2DJI9_9BACT</name>
<dbReference type="Proteomes" id="UP001319200">
    <property type="component" value="Unassembled WGS sequence"/>
</dbReference>
<proteinExistence type="predicted"/>
<evidence type="ECO:0000259" key="2">
    <source>
        <dbReference type="Pfam" id="PF13699"/>
    </source>
</evidence>
<dbReference type="InterPro" id="IPR036691">
    <property type="entry name" value="Endo/exonu/phosph_ase_sf"/>
</dbReference>
<dbReference type="AlphaFoldDB" id="A0AAP2DJI9"/>
<protein>
    <submittedName>
        <fullName evidence="3">DUF4157 domain-containing protein</fullName>
    </submittedName>
</protein>
<dbReference type="InterPro" id="IPR025295">
    <property type="entry name" value="eCIS_core_dom"/>
</dbReference>
<accession>A0AAP2DJI9</accession>
<sequence>MCAYLQRSFEKARPAGVAPLKGGASLENFGIHDNRSQVVFQHRAPEKQNNTGIPDALKSAAEHFSGIDLSDVRVNYNSEAPSRLQAHAYARGSEIHLAAGQEKHLPHELSHVIQQKQGRVKPTGYVQSLPVNDEQKLEDEADRMGAKLAGADIQEARSYSPAIQSTPGFADTAGIIQGVFTRKHKRSGSVQKYTSLWLNTRRDALGGAWYIAYCDIVGVVGLKAWSRFEKGVNDTGEIDITEDDEMLTIIRMIRDHWNASEKMEDDKAVEPAPVPMKEHVNFSFSTHNVEKYGERTKDRTTKAGQEASLMSRFQPDVASMQEVTRPDLLIQDMDAIGVDDQYKIHPGPQYESGTYKESYSLAFNTGSVHFQPELSFIDPATNSSMPYSQTLSFGKQAAQENGDPEMKQARPTSYWDIPIPAGPNLRPAYKHTGDAEEAEAYAKKHQNLRHRRHNPYLNVRQVNVHTSPGKSTPTINKQVNGIMEDMEMLSKEEPNTMASGDFYMQKGSKQNWKRLRKGTDKLKLVAPGVATNFKKGRGIQTADHFVVPANWSGTSAHALPPPERKETNEELLARGKDVNELAKWEKSGIDHAFVFGRAQVPVPAPGQGLVDALTLYLQHFFAIIYRQNNCLIQAIADAAGINLTGPVTADIRNQLSKKVNKPVPIGDFIEASEENIGIIMRALGIYGIVRVFNVEHPEQATLPIFIAGSSFTQTRNVVLEINYSYSHFYASPRTGQ</sequence>
<evidence type="ECO:0000313" key="4">
    <source>
        <dbReference type="Proteomes" id="UP001319200"/>
    </source>
</evidence>
<dbReference type="Pfam" id="PF13699">
    <property type="entry name" value="eCIS_core"/>
    <property type="match status" value="1"/>
</dbReference>
<comment type="caution">
    <text evidence="3">The sequence shown here is derived from an EMBL/GenBank/DDBJ whole genome shotgun (WGS) entry which is preliminary data.</text>
</comment>
<keyword evidence="4" id="KW-1185">Reference proteome</keyword>
<organism evidence="3 4">
    <name type="scientific">Chryseosolibacter histidini</name>
    <dbReference type="NCBI Taxonomy" id="2782349"/>
    <lineage>
        <taxon>Bacteria</taxon>
        <taxon>Pseudomonadati</taxon>
        <taxon>Bacteroidota</taxon>
        <taxon>Cytophagia</taxon>
        <taxon>Cytophagales</taxon>
        <taxon>Chryseotaleaceae</taxon>
        <taxon>Chryseosolibacter</taxon>
    </lineage>
</organism>
<dbReference type="RefSeq" id="WP_254163386.1">
    <property type="nucleotide sequence ID" value="NZ_JAHESF010000009.1"/>
</dbReference>
<dbReference type="EMBL" id="JAHESF010000009">
    <property type="protein sequence ID" value="MBT1697516.1"/>
    <property type="molecule type" value="Genomic_DNA"/>
</dbReference>
<gene>
    <name evidence="3" type="ORF">KK083_11560</name>
</gene>
<feature type="region of interest" description="Disordered" evidence="1">
    <location>
        <begin position="395"/>
        <end position="415"/>
    </location>
</feature>
<evidence type="ECO:0000256" key="1">
    <source>
        <dbReference type="SAM" id="MobiDB-lite"/>
    </source>
</evidence>
<evidence type="ECO:0000313" key="3">
    <source>
        <dbReference type="EMBL" id="MBT1697516.1"/>
    </source>
</evidence>
<dbReference type="Gene3D" id="3.60.10.10">
    <property type="entry name" value="Endonuclease/exonuclease/phosphatase"/>
    <property type="match status" value="1"/>
</dbReference>
<reference evidence="3 4" key="1">
    <citation type="submission" date="2021-05" db="EMBL/GenBank/DDBJ databases">
        <title>A Polyphasic approach of four new species of the genus Ohtaekwangia: Ohtaekwangia histidinii sp. nov., Ohtaekwangia cretensis sp. nov., Ohtaekwangia indiensis sp. nov., Ohtaekwangia reichenbachii sp. nov. from diverse environment.</title>
        <authorList>
            <person name="Octaviana S."/>
        </authorList>
    </citation>
    <scope>NUCLEOTIDE SEQUENCE [LARGE SCALE GENOMIC DNA]</scope>
    <source>
        <strain evidence="3 4">PWU4</strain>
    </source>
</reference>